<feature type="domain" description="N-acetyltransferase" evidence="1">
    <location>
        <begin position="7"/>
        <end position="176"/>
    </location>
</feature>
<gene>
    <name evidence="2" type="ORF">GZ22_03325</name>
</gene>
<dbReference type="HOGENOM" id="CLU_013985_12_4_9"/>
<dbReference type="InterPro" id="IPR016181">
    <property type="entry name" value="Acyl_CoA_acyltransferase"/>
</dbReference>
<dbReference type="Gene3D" id="3.40.630.30">
    <property type="match status" value="1"/>
</dbReference>
<dbReference type="PROSITE" id="PS51186">
    <property type="entry name" value="GNAT"/>
    <property type="match status" value="1"/>
</dbReference>
<protein>
    <submittedName>
        <fullName evidence="2">2-aminoglycoside phosphotransferase</fullName>
    </submittedName>
</protein>
<organism evidence="2 3">
    <name type="scientific">Terribacillus saccharophilus</name>
    <dbReference type="NCBI Taxonomy" id="361277"/>
    <lineage>
        <taxon>Bacteria</taxon>
        <taxon>Bacillati</taxon>
        <taxon>Bacillota</taxon>
        <taxon>Bacilli</taxon>
        <taxon>Bacillales</taxon>
        <taxon>Bacillaceae</taxon>
        <taxon>Terribacillus</taxon>
    </lineage>
</organism>
<dbReference type="SUPFAM" id="SSF55729">
    <property type="entry name" value="Acyl-CoA N-acyltransferases (Nat)"/>
    <property type="match status" value="1"/>
</dbReference>
<dbReference type="AlphaFoldDB" id="A0A075LHR9"/>
<dbReference type="InterPro" id="IPR000182">
    <property type="entry name" value="GNAT_dom"/>
</dbReference>
<name>A0A075LHR9_9BACI</name>
<dbReference type="GO" id="GO:0016747">
    <property type="term" value="F:acyltransferase activity, transferring groups other than amino-acyl groups"/>
    <property type="evidence" value="ECO:0007669"/>
    <property type="project" value="InterPro"/>
</dbReference>
<evidence type="ECO:0000259" key="1">
    <source>
        <dbReference type="PROSITE" id="PS51186"/>
    </source>
</evidence>
<dbReference type="PANTHER" id="PTHR43415">
    <property type="entry name" value="SPERMIDINE N(1)-ACETYLTRANSFERASE"/>
    <property type="match status" value="1"/>
</dbReference>
<evidence type="ECO:0000313" key="3">
    <source>
        <dbReference type="Proteomes" id="UP000027980"/>
    </source>
</evidence>
<dbReference type="PANTHER" id="PTHR43415:SF3">
    <property type="entry name" value="GNAT-FAMILY ACETYLTRANSFERASE"/>
    <property type="match status" value="1"/>
</dbReference>
<sequence length="183" mass="21739">MVTKQKPHVRSLKCTDIALLVKWISDPEVLTFYEGRDNPFDKNKIREVFFASDAAQKCIFSYINKPIGYVQYYELEKDEKKEFGYESKQQIYGMDQFIGETDYWNKGIGTLLVQTMIQFLKKEKEAEAIVMDPQAWNVRAIRCYEKCGFQKVKILPKHEWHEGSYRDCWLMEWRGDAYENTVT</sequence>
<dbReference type="OrthoDB" id="9795206at2"/>
<reference evidence="2 3" key="1">
    <citation type="submission" date="2014-07" db="EMBL/GenBank/DDBJ databases">
        <title>Complete genome sequence of a moderately halophilic bacterium Terribacillus aidingensis MP602, isolated from Cryptomeria fortunei in Tianmu mountain in China.</title>
        <authorList>
            <person name="Wang Y."/>
            <person name="Lu P."/>
            <person name="Zhang L."/>
        </authorList>
    </citation>
    <scope>NUCLEOTIDE SEQUENCE [LARGE SCALE GENOMIC DNA]</scope>
    <source>
        <strain evidence="2 3">MP602</strain>
    </source>
</reference>
<dbReference type="EMBL" id="CP008876">
    <property type="protein sequence ID" value="AIF65771.1"/>
    <property type="molecule type" value="Genomic_DNA"/>
</dbReference>
<dbReference type="Pfam" id="PF13523">
    <property type="entry name" value="Acetyltransf_8"/>
    <property type="match status" value="1"/>
</dbReference>
<dbReference type="Proteomes" id="UP000027980">
    <property type="component" value="Chromosome"/>
</dbReference>
<evidence type="ECO:0000313" key="2">
    <source>
        <dbReference type="EMBL" id="AIF65771.1"/>
    </source>
</evidence>
<dbReference type="KEGG" id="tap:GZ22_03325"/>
<proteinExistence type="predicted"/>
<accession>A0A075LHR9</accession>